<comment type="caution">
    <text evidence="8">The sequence shown here is derived from an EMBL/GenBank/DDBJ whole genome shotgun (WGS) entry which is preliminary data.</text>
</comment>
<dbReference type="InterPro" id="IPR036052">
    <property type="entry name" value="TrpB-like_PALP_sf"/>
</dbReference>
<dbReference type="AlphaFoldDB" id="A0A848B873"/>
<dbReference type="InterPro" id="IPR001926">
    <property type="entry name" value="TrpB-like_PALP"/>
</dbReference>
<dbReference type="Proteomes" id="UP000543804">
    <property type="component" value="Unassembled WGS sequence"/>
</dbReference>
<dbReference type="InterPro" id="IPR037158">
    <property type="entry name" value="Thr_synth_N_sf"/>
</dbReference>
<evidence type="ECO:0000259" key="6">
    <source>
        <dbReference type="Pfam" id="PF00291"/>
    </source>
</evidence>
<evidence type="ECO:0000313" key="9">
    <source>
        <dbReference type="Proteomes" id="UP000543804"/>
    </source>
</evidence>
<dbReference type="Pfam" id="PF14821">
    <property type="entry name" value="Thr_synth_N"/>
    <property type="match status" value="1"/>
</dbReference>
<comment type="similarity">
    <text evidence="2">Belongs to the threonine synthase family.</text>
</comment>
<keyword evidence="3 5" id="KW-0663">Pyridoxal phosphate</keyword>
<keyword evidence="8" id="KW-0456">Lyase</keyword>
<dbReference type="GO" id="GO:0009088">
    <property type="term" value="P:threonine biosynthetic process"/>
    <property type="evidence" value="ECO:0007669"/>
    <property type="project" value="UniProtKB-UniRule"/>
</dbReference>
<gene>
    <name evidence="8" type="ORF">HF878_01460</name>
</gene>
<dbReference type="PANTHER" id="PTHR43515">
    <property type="entry name" value="THREONINE SYNTHASE-LIKE 1"/>
    <property type="match status" value="1"/>
</dbReference>
<evidence type="ECO:0000259" key="7">
    <source>
        <dbReference type="Pfam" id="PF14821"/>
    </source>
</evidence>
<organism evidence="8 9">
    <name type="scientific">Selenomonas bovis</name>
    <dbReference type="NCBI Taxonomy" id="416586"/>
    <lineage>
        <taxon>Bacteria</taxon>
        <taxon>Bacillati</taxon>
        <taxon>Bacillota</taxon>
        <taxon>Negativicutes</taxon>
        <taxon>Selenomonadales</taxon>
        <taxon>Selenomonadaceae</taxon>
        <taxon>Selenomonas</taxon>
    </lineage>
</organism>
<dbReference type="EC" id="4.2.3.1" evidence="4"/>
<evidence type="ECO:0000256" key="3">
    <source>
        <dbReference type="ARBA" id="ARBA00022898"/>
    </source>
</evidence>
<reference evidence="8 9" key="1">
    <citation type="submission" date="2020-04" db="EMBL/GenBank/DDBJ databases">
        <authorList>
            <person name="Hitch T.C.A."/>
            <person name="Wylensek D."/>
            <person name="Clavel T."/>
        </authorList>
    </citation>
    <scope>NUCLEOTIDE SEQUENCE [LARGE SCALE GENOMIC DNA]</scope>
    <source>
        <strain evidence="8 9">PG-130-P53-12</strain>
    </source>
</reference>
<dbReference type="GO" id="GO:0004795">
    <property type="term" value="F:threonine synthase activity"/>
    <property type="evidence" value="ECO:0007669"/>
    <property type="project" value="UniProtKB-UniRule"/>
</dbReference>
<dbReference type="Gene3D" id="3.40.50.1100">
    <property type="match status" value="2"/>
</dbReference>
<accession>A0A848B873</accession>
<dbReference type="InterPro" id="IPR004450">
    <property type="entry name" value="Thr_synthase-like"/>
</dbReference>
<dbReference type="CDD" id="cd01560">
    <property type="entry name" value="Thr-synth_2"/>
    <property type="match status" value="1"/>
</dbReference>
<evidence type="ECO:0000256" key="4">
    <source>
        <dbReference type="NCBIfam" id="TIGR00260"/>
    </source>
</evidence>
<dbReference type="InterPro" id="IPR029144">
    <property type="entry name" value="Thr_synth_N"/>
</dbReference>
<feature type="domain" description="Threonine synthase N-terminal" evidence="7">
    <location>
        <begin position="2"/>
        <end position="79"/>
    </location>
</feature>
<keyword evidence="9" id="KW-1185">Reference proteome</keyword>
<evidence type="ECO:0000256" key="5">
    <source>
        <dbReference type="PIRSR" id="PIRSR604450-51"/>
    </source>
</evidence>
<feature type="domain" description="Tryptophan synthase beta chain-like PALP" evidence="6">
    <location>
        <begin position="104"/>
        <end position="353"/>
    </location>
</feature>
<feature type="modified residue" description="N6-(pyridoxal phosphate)lysine" evidence="5">
    <location>
        <position position="112"/>
    </location>
</feature>
<dbReference type="Gene3D" id="3.90.1380.10">
    <property type="entry name" value="Threonine synthase, N-terminal domain"/>
    <property type="match status" value="1"/>
</dbReference>
<dbReference type="EMBL" id="JABAFA010000001">
    <property type="protein sequence ID" value="NMD98155.1"/>
    <property type="molecule type" value="Genomic_DNA"/>
</dbReference>
<dbReference type="Pfam" id="PF00291">
    <property type="entry name" value="PALP"/>
    <property type="match status" value="1"/>
</dbReference>
<dbReference type="PANTHER" id="PTHR43515:SF1">
    <property type="entry name" value="THREONINE SYNTHASE-LIKE 1"/>
    <property type="match status" value="1"/>
</dbReference>
<evidence type="ECO:0000256" key="1">
    <source>
        <dbReference type="ARBA" id="ARBA00001933"/>
    </source>
</evidence>
<evidence type="ECO:0000256" key="2">
    <source>
        <dbReference type="ARBA" id="ARBA00005517"/>
    </source>
</evidence>
<proteinExistence type="inferred from homology"/>
<dbReference type="NCBIfam" id="TIGR00260">
    <property type="entry name" value="thrC"/>
    <property type="match status" value="1"/>
</dbReference>
<dbReference type="SUPFAM" id="SSF53686">
    <property type="entry name" value="Tryptophan synthase beta subunit-like PLP-dependent enzymes"/>
    <property type="match status" value="1"/>
</dbReference>
<dbReference type="GO" id="GO:0005737">
    <property type="term" value="C:cytoplasm"/>
    <property type="evidence" value="ECO:0007669"/>
    <property type="project" value="TreeGrafter"/>
</dbReference>
<evidence type="ECO:0000313" key="8">
    <source>
        <dbReference type="EMBL" id="NMD98155.1"/>
    </source>
</evidence>
<sequence>MKYISTRGGGERLSSAEAIIQGLSANGGLFVPEELPAVDAAFIQGLVSLSYEERAVAVLQQFLTDYTEEELCGCVTRAYGMGKFDTERKAPTKMFDDCSVLELWHGPTSAFKDMALQLLPQLLQTALAKTGETADVLILVATSGDTGKAALEGFRDVAQTKIMVFYPQGGVSRIQGLQMLTQEGGNVNVTAVRGNFDDAQSGVKRIFSDAAFGEELASHGVKLSSANSINWGRLVPQIVYYFSAYADLLAAGRIAYGDEVNFCVPTGNFGDILAGYYAKRMGLPVGRLICASNRNNVLTEFLRTGTYNRKREFFKTITPSMDILISSNLERLLYHAVGNAEQVAAWMRQLAEQGSYTISKELLANIQKTFWADWADDEATKATIRKAYETKHYIPDTHTAVAWCVAENYQKQTADRREMVVVSTASPYKFNGSVLTALGVSTDGMDEFSMLDKLQELNDNPIPRGLASLRDKAVRHHDVCARDEMKNFVAAFAKQ</sequence>
<comment type="cofactor">
    <cofactor evidence="1 5">
        <name>pyridoxal 5'-phosphate</name>
        <dbReference type="ChEBI" id="CHEBI:597326"/>
    </cofactor>
</comment>
<name>A0A848B873_9FIRM</name>
<dbReference type="Pfam" id="PF24857">
    <property type="entry name" value="THR4_C"/>
    <property type="match status" value="1"/>
</dbReference>
<protein>
    <recommendedName>
        <fullName evidence="4">Threonine synthase</fullName>
        <ecNumber evidence="4">4.2.3.1</ecNumber>
    </recommendedName>
</protein>